<feature type="compositionally biased region" description="Basic and acidic residues" evidence="1">
    <location>
        <begin position="198"/>
        <end position="214"/>
    </location>
</feature>
<dbReference type="EMBL" id="VIQT01000009">
    <property type="protein sequence ID" value="NDO38979.1"/>
    <property type="molecule type" value="Genomic_DNA"/>
</dbReference>
<feature type="compositionally biased region" description="Basic residues" evidence="1">
    <location>
        <begin position="261"/>
        <end position="270"/>
    </location>
</feature>
<sequence length="270" mass="30566">MNVGGGEAADQMVRMMLSSTEVMVRLSGSALKNLLALTMALASNRKVLSGKVNMGKMLRETRDLRRFPMTPEQYKQFKKLAKKHKLLFSVIKDKDDKGKVLDVILPVTELERANAIFERILYTLPPEPERRPAKPLQRGYEVFHERQAPERDAPEQVQVRRQERRPQEATVRPAPPQQEVSQRSPDQGRQQAPVAQRQENKGKNGSRSERDSHVTKINSSMPKESGASRGTSERPSIAARLEAHRAQVRRPSAPAREKAKTVAKNRPKTR</sequence>
<protein>
    <submittedName>
        <fullName evidence="2">DUF3801 domain-containing protein</fullName>
    </submittedName>
</protein>
<evidence type="ECO:0000313" key="3">
    <source>
        <dbReference type="Proteomes" id="UP000462501"/>
    </source>
</evidence>
<feature type="compositionally biased region" description="Polar residues" evidence="1">
    <location>
        <begin position="215"/>
        <end position="234"/>
    </location>
</feature>
<feature type="compositionally biased region" description="Polar residues" evidence="1">
    <location>
        <begin position="178"/>
        <end position="190"/>
    </location>
</feature>
<comment type="caution">
    <text evidence="2">The sequence shown here is derived from an EMBL/GenBank/DDBJ whole genome shotgun (WGS) entry which is preliminary data.</text>
</comment>
<dbReference type="RefSeq" id="WP_162220963.1">
    <property type="nucleotide sequence ID" value="NZ_JANJZM010000012.1"/>
</dbReference>
<feature type="compositionally biased region" description="Basic and acidic residues" evidence="1">
    <location>
        <begin position="144"/>
        <end position="167"/>
    </location>
</feature>
<evidence type="ECO:0000256" key="1">
    <source>
        <dbReference type="SAM" id="MobiDB-lite"/>
    </source>
</evidence>
<reference evidence="2 3" key="1">
    <citation type="submission" date="2019-06" db="EMBL/GenBank/DDBJ databases">
        <title>Draft genome sequences of 15 bacterial species constituting the stable defined intestinal microbiota of the GM15 gnotobiotic mouse model.</title>
        <authorList>
            <person name="Elie C."/>
            <person name="Mathieu A."/>
            <person name="Saliou A."/>
            <person name="Darnaud M."/>
            <person name="Leulier F."/>
            <person name="Tamellini A."/>
        </authorList>
    </citation>
    <scope>NUCLEOTIDE SEQUENCE [LARGE SCALE GENOMIC DNA]</scope>
    <source>
        <strain evidence="2 3">JM4-15</strain>
    </source>
</reference>
<name>A0A845SPK7_9FIRM</name>
<gene>
    <name evidence="2" type="ORF">FMM72_06870</name>
</gene>
<dbReference type="Pfam" id="PF12687">
    <property type="entry name" value="DUF3801"/>
    <property type="match status" value="1"/>
</dbReference>
<feature type="region of interest" description="Disordered" evidence="1">
    <location>
        <begin position="144"/>
        <end position="270"/>
    </location>
</feature>
<evidence type="ECO:0000313" key="2">
    <source>
        <dbReference type="EMBL" id="NDO38979.1"/>
    </source>
</evidence>
<dbReference type="AlphaFoldDB" id="A0A845SPK7"/>
<dbReference type="InterPro" id="IPR024234">
    <property type="entry name" value="DUF3801"/>
</dbReference>
<accession>A0A845SPK7</accession>
<dbReference type="Proteomes" id="UP000462501">
    <property type="component" value="Unassembled WGS sequence"/>
</dbReference>
<proteinExistence type="predicted"/>
<organism evidence="2 3">
    <name type="scientific">Anaerotruncus colihominis</name>
    <dbReference type="NCBI Taxonomy" id="169435"/>
    <lineage>
        <taxon>Bacteria</taxon>
        <taxon>Bacillati</taxon>
        <taxon>Bacillota</taxon>
        <taxon>Clostridia</taxon>
        <taxon>Eubacteriales</taxon>
        <taxon>Oscillospiraceae</taxon>
        <taxon>Anaerotruncus</taxon>
    </lineage>
</organism>